<gene>
    <name evidence="1" type="ORF">GCM10007276_12330</name>
</gene>
<reference evidence="1" key="1">
    <citation type="journal article" date="2014" name="Int. J. Syst. Evol. Microbiol.">
        <title>Complete genome sequence of Corynebacterium casei LMG S-19264T (=DSM 44701T), isolated from a smear-ripened cheese.</title>
        <authorList>
            <consortium name="US DOE Joint Genome Institute (JGI-PGF)"/>
            <person name="Walter F."/>
            <person name="Albersmeier A."/>
            <person name="Kalinowski J."/>
            <person name="Ruckert C."/>
        </authorList>
    </citation>
    <scope>NUCLEOTIDE SEQUENCE</scope>
    <source>
        <strain evidence="1">CCM 7684</strain>
    </source>
</reference>
<proteinExistence type="predicted"/>
<protein>
    <submittedName>
        <fullName evidence="1">Uncharacterized protein</fullName>
    </submittedName>
</protein>
<dbReference type="Proteomes" id="UP000602745">
    <property type="component" value="Unassembled WGS sequence"/>
</dbReference>
<sequence>MIEVEGPDGTVVEFPDGTDNATITGVMRKQFGGPQETSTGQDVAQSFGSGLVRGAAEFAMLPVTAGRFLQRQIDRAGEAVGIVTPETKALLEQASPVTQALTGIQDSARQTMDATLHKPETTVGEYARTVGEFAPGLLGGGTSLAGRAVTQVAAPAIGSETAGQLTKGTDLEPWARFLGGIAGGVTAAAGSRAITPAPSSPAREAMVNTLAKEGVEVTAGQRTGSRNLQAIESELGGSAGANFMERQAEQFTQAALKRAGINAPRATPEVIDAAFTAVGQKFADLSARNQLLVDNKLSKQLADSLQEYGKKVAASRQSPVVSETLNDIVTAASTAANNGQGIPGAFYQSLRSDLTKDVQALKMSDPSLSQALRKVRDALDDGMERSIYRTNRQDMGAWREARREYANLSVIEDAVSRAGAQAAEGLITPQALRAAAAKGNKRNYARGKGDFNELARAGTVVMKPLADSGTSVRTRAQNLGTTLASVAGAGVGGHIAGGPGYVAGALAGAAIPWAVGRGALSNLGRQYLGNQVLQNQAAPLSLEDLTRNLVTLPTTTRERR</sequence>
<keyword evidence="2" id="KW-1185">Reference proteome</keyword>
<accession>A0A8J2VPA1</accession>
<name>A0A8J2VPA1_9RHOB</name>
<dbReference type="EMBL" id="BMCP01000001">
    <property type="protein sequence ID" value="GGE36382.1"/>
    <property type="molecule type" value="Genomic_DNA"/>
</dbReference>
<organism evidence="1 2">
    <name type="scientific">Agaricicola taiwanensis</name>
    <dbReference type="NCBI Taxonomy" id="591372"/>
    <lineage>
        <taxon>Bacteria</taxon>
        <taxon>Pseudomonadati</taxon>
        <taxon>Pseudomonadota</taxon>
        <taxon>Alphaproteobacteria</taxon>
        <taxon>Rhodobacterales</taxon>
        <taxon>Paracoccaceae</taxon>
        <taxon>Agaricicola</taxon>
    </lineage>
</organism>
<dbReference type="AlphaFoldDB" id="A0A8J2VPA1"/>
<evidence type="ECO:0000313" key="1">
    <source>
        <dbReference type="EMBL" id="GGE36382.1"/>
    </source>
</evidence>
<comment type="caution">
    <text evidence="1">The sequence shown here is derived from an EMBL/GenBank/DDBJ whole genome shotgun (WGS) entry which is preliminary data.</text>
</comment>
<reference evidence="1" key="2">
    <citation type="submission" date="2020-09" db="EMBL/GenBank/DDBJ databases">
        <authorList>
            <person name="Sun Q."/>
            <person name="Sedlacek I."/>
        </authorList>
    </citation>
    <scope>NUCLEOTIDE SEQUENCE</scope>
    <source>
        <strain evidence="1">CCM 7684</strain>
    </source>
</reference>
<evidence type="ECO:0000313" key="2">
    <source>
        <dbReference type="Proteomes" id="UP000602745"/>
    </source>
</evidence>
<dbReference type="RefSeq" id="WP_188408780.1">
    <property type="nucleotide sequence ID" value="NZ_BMCP01000001.1"/>
</dbReference>